<keyword evidence="4" id="KW-1185">Reference proteome</keyword>
<feature type="transmembrane region" description="Helical" evidence="1">
    <location>
        <begin position="119"/>
        <end position="137"/>
    </location>
</feature>
<keyword evidence="1" id="KW-0812">Transmembrane</keyword>
<gene>
    <name evidence="3" type="ORF">GMBLW1_49490</name>
</gene>
<organism evidence="3">
    <name type="scientific">Tuwongella immobilis</name>
    <dbReference type="NCBI Taxonomy" id="692036"/>
    <lineage>
        <taxon>Bacteria</taxon>
        <taxon>Pseudomonadati</taxon>
        <taxon>Planctomycetota</taxon>
        <taxon>Planctomycetia</taxon>
        <taxon>Gemmatales</taxon>
        <taxon>Gemmataceae</taxon>
        <taxon>Tuwongella</taxon>
    </lineage>
</organism>
<feature type="domain" description="SMODS-associated and fused to various effectors" evidence="2">
    <location>
        <begin position="37"/>
        <end position="155"/>
    </location>
</feature>
<evidence type="ECO:0000256" key="1">
    <source>
        <dbReference type="SAM" id="Phobius"/>
    </source>
</evidence>
<keyword evidence="1" id="KW-1133">Transmembrane helix</keyword>
<dbReference type="InterPro" id="IPR040836">
    <property type="entry name" value="SAVED"/>
</dbReference>
<name>A0A6C2YSB8_9BACT</name>
<dbReference type="InParanoid" id="A0A6C2YSB8"/>
<protein>
    <recommendedName>
        <fullName evidence="2">SMODS-associated and fused to various effectors domain-containing protein</fullName>
    </recommendedName>
</protein>
<evidence type="ECO:0000313" key="4">
    <source>
        <dbReference type="Proteomes" id="UP000464378"/>
    </source>
</evidence>
<dbReference type="Proteomes" id="UP000464378">
    <property type="component" value="Chromosome"/>
</dbReference>
<dbReference type="Pfam" id="PF18145">
    <property type="entry name" value="SAVED"/>
    <property type="match status" value="1"/>
</dbReference>
<dbReference type="KEGG" id="tim:GMBLW1_49490"/>
<dbReference type="NCBIfam" id="NF033611">
    <property type="entry name" value="SAVED"/>
    <property type="match status" value="1"/>
</dbReference>
<evidence type="ECO:0000313" key="3">
    <source>
        <dbReference type="EMBL" id="VIP04244.1"/>
    </source>
</evidence>
<evidence type="ECO:0000259" key="2">
    <source>
        <dbReference type="Pfam" id="PF18145"/>
    </source>
</evidence>
<dbReference type="RefSeq" id="WP_162659349.1">
    <property type="nucleotide sequence ID" value="NZ_LR593887.1"/>
</dbReference>
<keyword evidence="1" id="KW-0472">Membrane</keyword>
<proteinExistence type="predicted"/>
<dbReference type="EMBL" id="LR586016">
    <property type="protein sequence ID" value="VIP04244.1"/>
    <property type="molecule type" value="Genomic_DNA"/>
</dbReference>
<sequence>MNPVVWDLLKTFVSPVVSFGIGMWLSYWWQKRRMKKLVARMRRLSQSQQAEVALAISIGNQPIELSVRNYLDTCGMQAIGIEAFHHTAVFTDDPQTWEDYLHQLRTRIRDLKTAGVTRLHLFILSPVAIGVFAGALLHNGPEIVIYHYFNGVYAPIGTINSMTTKGP</sequence>
<dbReference type="EMBL" id="LR593887">
    <property type="protein sequence ID" value="VTS05852.1"/>
    <property type="molecule type" value="Genomic_DNA"/>
</dbReference>
<reference evidence="3" key="1">
    <citation type="submission" date="2019-04" db="EMBL/GenBank/DDBJ databases">
        <authorList>
            <consortium name="Science for Life Laboratories"/>
        </authorList>
    </citation>
    <scope>NUCLEOTIDE SEQUENCE</scope>
    <source>
        <strain evidence="3">MBLW1</strain>
    </source>
</reference>
<accession>A0A6C2YSB8</accession>
<dbReference type="AlphaFoldDB" id="A0A6C2YSB8"/>
<feature type="transmembrane region" description="Helical" evidence="1">
    <location>
        <begin position="12"/>
        <end position="30"/>
    </location>
</feature>